<evidence type="ECO:0000256" key="4">
    <source>
        <dbReference type="ARBA" id="ARBA00023004"/>
    </source>
</evidence>
<evidence type="ECO:0000259" key="6">
    <source>
        <dbReference type="PROSITE" id="PS51918"/>
    </source>
</evidence>
<gene>
    <name evidence="7" type="ORF">CRV07_07310</name>
</gene>
<evidence type="ECO:0000256" key="2">
    <source>
        <dbReference type="ARBA" id="ARBA00022691"/>
    </source>
</evidence>
<dbReference type="OrthoDB" id="9782387at2"/>
<dbReference type="Pfam" id="PF13186">
    <property type="entry name" value="SPASM"/>
    <property type="match status" value="1"/>
</dbReference>
<organism evidence="7 8">
    <name type="scientific">Halarcobacter ebronensis</name>
    <dbReference type="NCBI Taxonomy" id="1462615"/>
    <lineage>
        <taxon>Bacteria</taxon>
        <taxon>Pseudomonadati</taxon>
        <taxon>Campylobacterota</taxon>
        <taxon>Epsilonproteobacteria</taxon>
        <taxon>Campylobacterales</taxon>
        <taxon>Arcobacteraceae</taxon>
        <taxon>Halarcobacter</taxon>
    </lineage>
</organism>
<dbReference type="GO" id="GO:0051536">
    <property type="term" value="F:iron-sulfur cluster binding"/>
    <property type="evidence" value="ECO:0007669"/>
    <property type="project" value="UniProtKB-KW"/>
</dbReference>
<sequence length="396" mass="47103">MLLSDKEFYKLYGKIFNEKLAEAKYFVKNPNLLRYKIEKLKRGENKLLAPSVDEFSHKMTYYKGFVKYPHRLKNYIVSKEEEYLPVRNFFPTIMDLEPNSRCNFKCIMCHVSSWEKGKRAEDMTFEQFKEFIDSNQNFIEIKLHGMGEPLLHKDYFKMVEYLSSQHIWTRTSINGSLLHKNENYKKLIDAEIGEVQCSFDGATKEVYEKIRVNSNFEKVVSNFTLLNNYANEKNRPYTRMWALIQNYNRHQLFDFVELAKQMNFKRISFSITLNDWGREEWHEKNEKLQSKGLSEEEEVKLLELSKKYDIDISVWEQANKYKTDSLENLCPWVFNRPYISSDSKVVPCCMIADPDVINFGDISEFKSLWNGKEYQDFRKKHLEGDIPSCCKSCYGN</sequence>
<dbReference type="EMBL" id="PDKK01000005">
    <property type="protein sequence ID" value="RXK05872.1"/>
    <property type="molecule type" value="Genomic_DNA"/>
</dbReference>
<dbReference type="GO" id="GO:0046872">
    <property type="term" value="F:metal ion binding"/>
    <property type="evidence" value="ECO:0007669"/>
    <property type="project" value="UniProtKB-KW"/>
</dbReference>
<evidence type="ECO:0000256" key="1">
    <source>
        <dbReference type="ARBA" id="ARBA00001966"/>
    </source>
</evidence>
<dbReference type="CDD" id="cd01335">
    <property type="entry name" value="Radical_SAM"/>
    <property type="match status" value="1"/>
</dbReference>
<dbReference type="RefSeq" id="WP_129087081.1">
    <property type="nucleotide sequence ID" value="NZ_CP053836.1"/>
</dbReference>
<accession>A0A4V1M0H9</accession>
<dbReference type="InterPro" id="IPR050377">
    <property type="entry name" value="Radical_SAM_PqqE_MftC-like"/>
</dbReference>
<dbReference type="PANTHER" id="PTHR11228:SF7">
    <property type="entry name" value="PQQA PEPTIDE CYCLASE"/>
    <property type="match status" value="1"/>
</dbReference>
<evidence type="ECO:0000256" key="3">
    <source>
        <dbReference type="ARBA" id="ARBA00022723"/>
    </source>
</evidence>
<keyword evidence="4" id="KW-0408">Iron</keyword>
<dbReference type="SUPFAM" id="SSF102114">
    <property type="entry name" value="Radical SAM enzymes"/>
    <property type="match status" value="1"/>
</dbReference>
<feature type="domain" description="Radical SAM core" evidence="6">
    <location>
        <begin position="88"/>
        <end position="311"/>
    </location>
</feature>
<dbReference type="CDD" id="cd21109">
    <property type="entry name" value="SPASM"/>
    <property type="match status" value="1"/>
</dbReference>
<keyword evidence="2" id="KW-0949">S-adenosyl-L-methionine</keyword>
<protein>
    <recommendedName>
        <fullName evidence="6">Radical SAM core domain-containing protein</fullName>
    </recommendedName>
</protein>
<dbReference type="AlphaFoldDB" id="A0A4V1M0H9"/>
<name>A0A4V1M0H9_9BACT</name>
<dbReference type="InterPro" id="IPR058240">
    <property type="entry name" value="rSAM_sf"/>
</dbReference>
<comment type="cofactor">
    <cofactor evidence="1">
        <name>[4Fe-4S] cluster</name>
        <dbReference type="ChEBI" id="CHEBI:49883"/>
    </cofactor>
</comment>
<dbReference type="SFLD" id="SFLDG01067">
    <property type="entry name" value="SPASM/twitch_domain_containing"/>
    <property type="match status" value="1"/>
</dbReference>
<dbReference type="Proteomes" id="UP000289758">
    <property type="component" value="Unassembled WGS sequence"/>
</dbReference>
<reference evidence="7 8" key="1">
    <citation type="submission" date="2017-10" db="EMBL/GenBank/DDBJ databases">
        <title>Genomics of the genus Arcobacter.</title>
        <authorList>
            <person name="Perez-Cataluna A."/>
            <person name="Figueras M.J."/>
        </authorList>
    </citation>
    <scope>NUCLEOTIDE SEQUENCE [LARGE SCALE GENOMIC DNA]</scope>
    <source>
        <strain evidence="7 8">CECT 8441</strain>
    </source>
</reference>
<dbReference type="Gene3D" id="3.20.20.70">
    <property type="entry name" value="Aldolase class I"/>
    <property type="match status" value="1"/>
</dbReference>
<dbReference type="InterPro" id="IPR007197">
    <property type="entry name" value="rSAM"/>
</dbReference>
<keyword evidence="5" id="KW-0411">Iron-sulfur</keyword>
<dbReference type="Pfam" id="PF04055">
    <property type="entry name" value="Radical_SAM"/>
    <property type="match status" value="1"/>
</dbReference>
<comment type="caution">
    <text evidence="7">The sequence shown here is derived from an EMBL/GenBank/DDBJ whole genome shotgun (WGS) entry which is preliminary data.</text>
</comment>
<dbReference type="InterPro" id="IPR013785">
    <property type="entry name" value="Aldolase_TIM"/>
</dbReference>
<evidence type="ECO:0000256" key="5">
    <source>
        <dbReference type="ARBA" id="ARBA00023014"/>
    </source>
</evidence>
<keyword evidence="3" id="KW-0479">Metal-binding</keyword>
<evidence type="ECO:0000313" key="7">
    <source>
        <dbReference type="EMBL" id="RXK05872.1"/>
    </source>
</evidence>
<keyword evidence="8" id="KW-1185">Reference proteome</keyword>
<dbReference type="PANTHER" id="PTHR11228">
    <property type="entry name" value="RADICAL SAM DOMAIN PROTEIN"/>
    <property type="match status" value="1"/>
</dbReference>
<evidence type="ECO:0000313" key="8">
    <source>
        <dbReference type="Proteomes" id="UP000289758"/>
    </source>
</evidence>
<dbReference type="InterPro" id="IPR023885">
    <property type="entry name" value="4Fe4S-binding_SPASM_dom"/>
</dbReference>
<proteinExistence type="predicted"/>
<dbReference type="GO" id="GO:0003824">
    <property type="term" value="F:catalytic activity"/>
    <property type="evidence" value="ECO:0007669"/>
    <property type="project" value="InterPro"/>
</dbReference>
<dbReference type="PROSITE" id="PS51918">
    <property type="entry name" value="RADICAL_SAM"/>
    <property type="match status" value="1"/>
</dbReference>
<dbReference type="SFLD" id="SFLDS00029">
    <property type="entry name" value="Radical_SAM"/>
    <property type="match status" value="1"/>
</dbReference>